<feature type="domain" description="Reverse transcriptase Ty1/copia-type" evidence="1">
    <location>
        <begin position="130"/>
        <end position="199"/>
    </location>
</feature>
<dbReference type="InterPro" id="IPR057670">
    <property type="entry name" value="SH3_retrovirus"/>
</dbReference>
<dbReference type="Pfam" id="PF25597">
    <property type="entry name" value="SH3_retrovirus"/>
    <property type="match status" value="1"/>
</dbReference>
<comment type="caution">
    <text evidence="3">The sequence shown here is derived from an EMBL/GenBank/DDBJ whole genome shotgun (WGS) entry which is preliminary data.</text>
</comment>
<evidence type="ECO:0000259" key="2">
    <source>
        <dbReference type="Pfam" id="PF25597"/>
    </source>
</evidence>
<name>A0AAW2U8K6_SESRA</name>
<gene>
    <name evidence="3" type="ORF">Sradi_1526400</name>
</gene>
<dbReference type="Pfam" id="PF07727">
    <property type="entry name" value="RVT_2"/>
    <property type="match status" value="1"/>
</dbReference>
<dbReference type="AlphaFoldDB" id="A0AAW2U8K6"/>
<evidence type="ECO:0000259" key="1">
    <source>
        <dbReference type="Pfam" id="PF07727"/>
    </source>
</evidence>
<reference evidence="3" key="1">
    <citation type="submission" date="2020-06" db="EMBL/GenBank/DDBJ databases">
        <authorList>
            <person name="Li T."/>
            <person name="Hu X."/>
            <person name="Zhang T."/>
            <person name="Song X."/>
            <person name="Zhang H."/>
            <person name="Dai N."/>
            <person name="Sheng W."/>
            <person name="Hou X."/>
            <person name="Wei L."/>
        </authorList>
    </citation>
    <scope>NUCLEOTIDE SEQUENCE</scope>
    <source>
        <strain evidence="3">G02</strain>
        <tissue evidence="3">Leaf</tissue>
    </source>
</reference>
<accession>A0AAW2U8K6</accession>
<protein>
    <submittedName>
        <fullName evidence="3">Copia protein</fullName>
    </submittedName>
</protein>
<proteinExistence type="predicted"/>
<feature type="domain" description="Retroviral polymerase SH3-like" evidence="2">
    <location>
        <begin position="2"/>
        <end position="42"/>
    </location>
</feature>
<evidence type="ECO:0000313" key="3">
    <source>
        <dbReference type="EMBL" id="KAL0413247.1"/>
    </source>
</evidence>
<dbReference type="InterPro" id="IPR013103">
    <property type="entry name" value="RVT_2"/>
</dbReference>
<organism evidence="3">
    <name type="scientific">Sesamum radiatum</name>
    <name type="common">Black benniseed</name>
    <dbReference type="NCBI Taxonomy" id="300843"/>
    <lineage>
        <taxon>Eukaryota</taxon>
        <taxon>Viridiplantae</taxon>
        <taxon>Streptophyta</taxon>
        <taxon>Embryophyta</taxon>
        <taxon>Tracheophyta</taxon>
        <taxon>Spermatophyta</taxon>
        <taxon>Magnoliopsida</taxon>
        <taxon>eudicotyledons</taxon>
        <taxon>Gunneridae</taxon>
        <taxon>Pentapetalae</taxon>
        <taxon>asterids</taxon>
        <taxon>lamiids</taxon>
        <taxon>Lamiales</taxon>
        <taxon>Pedaliaceae</taxon>
        <taxon>Sesamum</taxon>
    </lineage>
</organism>
<sequence>MCRFVEYLKETAGYYFYDPSEQKTFISRNAVFLEKDFPANSRRDEVLLDESSETPQQNNATSFEPMVSSDSVSILCKSTRESQPPIRYGFLGLTSQLDNDSRTYGEAMSDIDSDKWLEAIKPEMDSMGSNQVWTIVDPPKSLKFVGCKWVYKRKLGADGEVTTFKARLIAKRYTQRPRVYFEETYSPVAMTKSIRFLLAK</sequence>
<reference evidence="3" key="2">
    <citation type="journal article" date="2024" name="Plant">
        <title>Genomic evolution and insights into agronomic trait innovations of Sesamum species.</title>
        <authorList>
            <person name="Miao H."/>
            <person name="Wang L."/>
            <person name="Qu L."/>
            <person name="Liu H."/>
            <person name="Sun Y."/>
            <person name="Le M."/>
            <person name="Wang Q."/>
            <person name="Wei S."/>
            <person name="Zheng Y."/>
            <person name="Lin W."/>
            <person name="Duan Y."/>
            <person name="Cao H."/>
            <person name="Xiong S."/>
            <person name="Wang X."/>
            <person name="Wei L."/>
            <person name="Li C."/>
            <person name="Ma Q."/>
            <person name="Ju M."/>
            <person name="Zhao R."/>
            <person name="Li G."/>
            <person name="Mu C."/>
            <person name="Tian Q."/>
            <person name="Mei H."/>
            <person name="Zhang T."/>
            <person name="Gao T."/>
            <person name="Zhang H."/>
        </authorList>
    </citation>
    <scope>NUCLEOTIDE SEQUENCE</scope>
    <source>
        <strain evidence="3">G02</strain>
    </source>
</reference>
<dbReference type="EMBL" id="JACGWJ010000006">
    <property type="protein sequence ID" value="KAL0413247.1"/>
    <property type="molecule type" value="Genomic_DNA"/>
</dbReference>